<dbReference type="InterPro" id="IPR052647">
    <property type="entry name" value="Zinc_finger_CCCH-type"/>
</dbReference>
<feature type="domain" description="C3H1-type" evidence="6">
    <location>
        <begin position="686"/>
        <end position="713"/>
    </location>
</feature>
<feature type="compositionally biased region" description="Basic and acidic residues" evidence="5">
    <location>
        <begin position="852"/>
        <end position="870"/>
    </location>
</feature>
<evidence type="ECO:0000256" key="3">
    <source>
        <dbReference type="ARBA" id="ARBA00022833"/>
    </source>
</evidence>
<feature type="compositionally biased region" description="Acidic residues" evidence="5">
    <location>
        <begin position="446"/>
        <end position="466"/>
    </location>
</feature>
<feature type="compositionally biased region" description="Polar residues" evidence="5">
    <location>
        <begin position="1"/>
        <end position="26"/>
    </location>
</feature>
<evidence type="ECO:0000256" key="1">
    <source>
        <dbReference type="ARBA" id="ARBA00022723"/>
    </source>
</evidence>
<feature type="compositionally biased region" description="Acidic residues" evidence="5">
    <location>
        <begin position="339"/>
        <end position="350"/>
    </location>
</feature>
<reference evidence="7 8" key="1">
    <citation type="submission" date="2019-01" db="EMBL/GenBank/DDBJ databases">
        <title>A draft genome assembly of the solar-powered sea slug Elysia chlorotica.</title>
        <authorList>
            <person name="Cai H."/>
            <person name="Li Q."/>
            <person name="Fang X."/>
            <person name="Li J."/>
            <person name="Curtis N.E."/>
            <person name="Altenburger A."/>
            <person name="Shibata T."/>
            <person name="Feng M."/>
            <person name="Maeda T."/>
            <person name="Schwartz J.A."/>
            <person name="Shigenobu S."/>
            <person name="Lundholm N."/>
            <person name="Nishiyama T."/>
            <person name="Yang H."/>
            <person name="Hasebe M."/>
            <person name="Li S."/>
            <person name="Pierce S.K."/>
            <person name="Wang J."/>
        </authorList>
    </citation>
    <scope>NUCLEOTIDE SEQUENCE [LARGE SCALE GENOMIC DNA]</scope>
    <source>
        <strain evidence="7">EC2010</strain>
        <tissue evidence="7">Whole organism of an adult</tissue>
    </source>
</reference>
<feature type="zinc finger region" description="C3H1-type" evidence="4">
    <location>
        <begin position="686"/>
        <end position="713"/>
    </location>
</feature>
<feature type="region of interest" description="Disordered" evidence="5">
    <location>
        <begin position="1"/>
        <end position="685"/>
    </location>
</feature>
<feature type="compositionally biased region" description="Acidic residues" evidence="5">
    <location>
        <begin position="664"/>
        <end position="675"/>
    </location>
</feature>
<feature type="compositionally biased region" description="Basic and acidic residues" evidence="5">
    <location>
        <begin position="776"/>
        <end position="798"/>
    </location>
</feature>
<dbReference type="GO" id="GO:0071011">
    <property type="term" value="C:precatalytic spliceosome"/>
    <property type="evidence" value="ECO:0007669"/>
    <property type="project" value="TreeGrafter"/>
</dbReference>
<feature type="compositionally biased region" description="Polar residues" evidence="5">
    <location>
        <begin position="516"/>
        <end position="527"/>
    </location>
</feature>
<feature type="compositionally biased region" description="Basic residues" evidence="5">
    <location>
        <begin position="937"/>
        <end position="963"/>
    </location>
</feature>
<dbReference type="OrthoDB" id="10072532at2759"/>
<dbReference type="SUPFAM" id="SSF90229">
    <property type="entry name" value="CCCH zinc finger"/>
    <property type="match status" value="1"/>
</dbReference>
<dbReference type="EMBL" id="RQTK01001263">
    <property type="protein sequence ID" value="RUS71160.1"/>
    <property type="molecule type" value="Genomic_DNA"/>
</dbReference>
<organism evidence="7 8">
    <name type="scientific">Elysia chlorotica</name>
    <name type="common">Eastern emerald elysia</name>
    <name type="synonym">Sea slug</name>
    <dbReference type="NCBI Taxonomy" id="188477"/>
    <lineage>
        <taxon>Eukaryota</taxon>
        <taxon>Metazoa</taxon>
        <taxon>Spiralia</taxon>
        <taxon>Lophotrochozoa</taxon>
        <taxon>Mollusca</taxon>
        <taxon>Gastropoda</taxon>
        <taxon>Heterobranchia</taxon>
        <taxon>Euthyneura</taxon>
        <taxon>Panpulmonata</taxon>
        <taxon>Sacoglossa</taxon>
        <taxon>Placobranchoidea</taxon>
        <taxon>Plakobranchidae</taxon>
        <taxon>Elysia</taxon>
    </lineage>
</organism>
<dbReference type="Gene3D" id="4.10.1000.10">
    <property type="entry name" value="Zinc finger, CCCH-type"/>
    <property type="match status" value="1"/>
</dbReference>
<feature type="compositionally biased region" description="Low complexity" evidence="5">
    <location>
        <begin position="1485"/>
        <end position="1496"/>
    </location>
</feature>
<feature type="compositionally biased region" description="Polar residues" evidence="5">
    <location>
        <begin position="1336"/>
        <end position="1355"/>
    </location>
</feature>
<keyword evidence="8" id="KW-1185">Reference proteome</keyword>
<protein>
    <recommendedName>
        <fullName evidence="6">C3H1-type domain-containing protein</fullName>
    </recommendedName>
</protein>
<feature type="compositionally biased region" description="Polar residues" evidence="5">
    <location>
        <begin position="1308"/>
        <end position="1320"/>
    </location>
</feature>
<feature type="compositionally biased region" description="Basic and acidic residues" evidence="5">
    <location>
        <begin position="119"/>
        <end position="131"/>
    </location>
</feature>
<feature type="compositionally biased region" description="Basic and acidic residues" evidence="5">
    <location>
        <begin position="925"/>
        <end position="935"/>
    </location>
</feature>
<evidence type="ECO:0000259" key="6">
    <source>
        <dbReference type="PROSITE" id="PS50103"/>
    </source>
</evidence>
<proteinExistence type="predicted"/>
<keyword evidence="2 4" id="KW-0863">Zinc-finger</keyword>
<feature type="compositionally biased region" description="Gly residues" evidence="5">
    <location>
        <begin position="1055"/>
        <end position="1071"/>
    </location>
</feature>
<evidence type="ECO:0000313" key="8">
    <source>
        <dbReference type="Proteomes" id="UP000271974"/>
    </source>
</evidence>
<dbReference type="InterPro" id="IPR041367">
    <property type="entry name" value="Znf-CCCH_4"/>
</dbReference>
<name>A0A433SPH8_ELYCH</name>
<feature type="compositionally biased region" description="Acidic residues" evidence="5">
    <location>
        <begin position="623"/>
        <end position="632"/>
    </location>
</feature>
<dbReference type="PROSITE" id="PS50103">
    <property type="entry name" value="ZF_C3H1"/>
    <property type="match status" value="1"/>
</dbReference>
<feature type="compositionally biased region" description="Polar residues" evidence="5">
    <location>
        <begin position="192"/>
        <end position="205"/>
    </location>
</feature>
<dbReference type="PANTHER" id="PTHR46582:SF1">
    <property type="entry name" value="ZINC FINGER CCCH DOMAIN-CONTAINING PROTEIN 18"/>
    <property type="match status" value="1"/>
</dbReference>
<feature type="compositionally biased region" description="Acidic residues" evidence="5">
    <location>
        <begin position="500"/>
        <end position="512"/>
    </location>
</feature>
<feature type="region of interest" description="Disordered" evidence="5">
    <location>
        <begin position="776"/>
        <end position="826"/>
    </location>
</feature>
<feature type="compositionally biased region" description="Basic and acidic residues" evidence="5">
    <location>
        <begin position="1093"/>
        <end position="1105"/>
    </location>
</feature>
<keyword evidence="3 4" id="KW-0862">Zinc</keyword>
<feature type="compositionally biased region" description="Pro residues" evidence="5">
    <location>
        <begin position="1232"/>
        <end position="1251"/>
    </location>
</feature>
<comment type="caution">
    <text evidence="7">The sequence shown here is derived from an EMBL/GenBank/DDBJ whole genome shotgun (WGS) entry which is preliminary data.</text>
</comment>
<feature type="compositionally biased region" description="Basic and acidic residues" evidence="5">
    <location>
        <begin position="893"/>
        <end position="907"/>
    </location>
</feature>
<feature type="compositionally biased region" description="Basic and acidic residues" evidence="5">
    <location>
        <begin position="309"/>
        <end position="320"/>
    </location>
</feature>
<dbReference type="GO" id="GO:0008270">
    <property type="term" value="F:zinc ion binding"/>
    <property type="evidence" value="ECO:0007669"/>
    <property type="project" value="UniProtKB-KW"/>
</dbReference>
<feature type="compositionally biased region" description="Basic and acidic residues" evidence="5">
    <location>
        <begin position="807"/>
        <end position="824"/>
    </location>
</feature>
<feature type="compositionally biased region" description="Basic and acidic residues" evidence="5">
    <location>
        <begin position="172"/>
        <end position="187"/>
    </location>
</feature>
<feature type="compositionally biased region" description="Acidic residues" evidence="5">
    <location>
        <begin position="262"/>
        <end position="273"/>
    </location>
</feature>
<keyword evidence="1 4" id="KW-0479">Metal-binding</keyword>
<dbReference type="PANTHER" id="PTHR46582">
    <property type="entry name" value="ZINC FINGER CCCH DOMAIN-CONTAINING PROTEIN 18"/>
    <property type="match status" value="1"/>
</dbReference>
<dbReference type="InterPro" id="IPR000571">
    <property type="entry name" value="Znf_CCCH"/>
</dbReference>
<feature type="compositionally biased region" description="Polar residues" evidence="5">
    <location>
        <begin position="246"/>
        <end position="258"/>
    </location>
</feature>
<evidence type="ECO:0000256" key="2">
    <source>
        <dbReference type="ARBA" id="ARBA00022771"/>
    </source>
</evidence>
<dbReference type="GO" id="GO:0003723">
    <property type="term" value="F:RNA binding"/>
    <property type="evidence" value="ECO:0007669"/>
    <property type="project" value="TreeGrafter"/>
</dbReference>
<feature type="region of interest" description="Disordered" evidence="5">
    <location>
        <begin position="852"/>
        <end position="1510"/>
    </location>
</feature>
<evidence type="ECO:0000256" key="4">
    <source>
        <dbReference type="PROSITE-ProRule" id="PRU00723"/>
    </source>
</evidence>
<gene>
    <name evidence="7" type="ORF">EGW08_021086</name>
</gene>
<dbReference type="Proteomes" id="UP000271974">
    <property type="component" value="Unassembled WGS sequence"/>
</dbReference>
<feature type="compositionally biased region" description="Basic and acidic residues" evidence="5">
    <location>
        <begin position="381"/>
        <end position="390"/>
    </location>
</feature>
<evidence type="ECO:0000313" key="7">
    <source>
        <dbReference type="EMBL" id="RUS71160.1"/>
    </source>
</evidence>
<evidence type="ECO:0000256" key="5">
    <source>
        <dbReference type="SAM" id="MobiDB-lite"/>
    </source>
</evidence>
<feature type="compositionally biased region" description="Low complexity" evidence="5">
    <location>
        <begin position="435"/>
        <end position="445"/>
    </location>
</feature>
<feature type="compositionally biased region" description="Gly residues" evidence="5">
    <location>
        <begin position="1078"/>
        <end position="1091"/>
    </location>
</feature>
<feature type="compositionally biased region" description="Basic and acidic residues" evidence="5">
    <location>
        <begin position="91"/>
        <end position="100"/>
    </location>
</feature>
<dbReference type="InterPro" id="IPR036855">
    <property type="entry name" value="Znf_CCCH_sf"/>
</dbReference>
<feature type="compositionally biased region" description="Acidic residues" evidence="5">
    <location>
        <begin position="368"/>
        <end position="380"/>
    </location>
</feature>
<dbReference type="STRING" id="188477.A0A433SPH8"/>
<dbReference type="Pfam" id="PF18044">
    <property type="entry name" value="zf-CCCH_4"/>
    <property type="match status" value="1"/>
</dbReference>
<feature type="compositionally biased region" description="Basic and acidic residues" evidence="5">
    <location>
        <begin position="66"/>
        <end position="83"/>
    </location>
</feature>
<sequence>MEVENDNTVVSTTNDETPSLATQDTQNKAELEAHTVSGPDQLEDVTEKKQTEITETNSEPVLCDLLSDKSEGCQEEQIKEKESLTPAGLEVKTEQEKEESVPNSIAGSGDASALTEGLDQNKDVTENKDLQEESGNSPVADVRSADVGPDPVSADDLEPSQPIALAIPETEASDKVDPPAELLDGHEGQVIAETSSYTDIQSPESSFLPPPVQTGSGDVYTDIRSPEGSSSPVRPVIGRVEHEYTDIQSPEAKSSSAGPSDDREDISDGELDLNIESTEKRTGAGDSSSQQVGKSGERENGVPQGSVRDAADGKLDEAGKSDAGSIADDASRVSKVPSEELEAVSDDELPEASHTKPAVTSSKAVVEGGEDVSSDDEAEDSMGKDRRETFDVNPNCASNDPEPVSPTALPEQDSPSRLAEPVSPAELPEPVSPTALAELAPLDAEPISDEEDNSGLQEEEEEDGEAGEIKSPTEDITSPPSSPGQGAANLGEVEPVSADDSNDTDGELPSDEDTSKSGNGQSKNAANFESIESEEEGDLDGSVPSKQLSQLGKSAPEGKQDGYMESISDEETMDNVSEKLSGVAAQNASAASVGPKGPFLQAVKDSSSGKVSAPNFNEHQVELDYEEAEGDDGEVKPEDSAAQTQIKEKPEEGQCPDDAASDKDEGELSDDDCEEGEIKEPGARKPFMKPMCRFFQRGNCTWGVSCRFLHPGVNDKGNYQMIEIPGFQPTGVHARLGGPGPWPEQQAPVEQMELPPPPLPDTPPPETAWERGLRIAKEQRKKATERKEQEPDFEEKRLNLSVDEERELNKENERMPKIIPKDPYYDQQAYEEDEYYKIARDPWQTGHYENFEVRYNREHSYSPPPYREKPPMPMPMPPMRYDRPYNSPPPVDKFGRDRMERREEYRVKPAAPPPPVVNDYPSPSRRPDEWVDPWRRQTNRKTSKSPTRGKHKRSRSRGRRARRSVSDSSISSRSGSGSSTGSSRSSRSYSGSSGSSSHSRSPEPAPPGVERHDRYQSPSREQPRSAVTVRGRGGGYHNNNNYDQGYRRDQQGWGRMRGGGPGGGGGRGDGGYQNRQGWGRGSGGMGRGGDGYPNRDNRDMRDRGRPRVMSPPDRPLPYVRPRPRSASSRSSSSGSRSRSRSRSRPGRDGVRGRGRSSSRSSSGSSSSRSSSSSSVGSADSEHLYRDLNSPGKSPAQGGMVAASAVKKKRVSSSSHKERGSAGVRGHPTGSQAPPPPGPQRHPGMAPPPQPTPASQQQRQHVNLDHIPIPQDRRGQRDARDSRDPRDPRDPRDSRDSRLSREAPMAGSTGRSESRYASRNAPQVPVKAKDPLKVVGQKSNIKLTLLPKQQHSSLGSRPNPLDSPPRKRRMSDRETSPVPAPPAKRMNLPLPQVSSALRLATEKAAKIQMRQEKRMSPPPPSSSSHHASMTSGGSGGPSSGPSSSSRARAPVSPQKQSSSGLKSRGPEPSIAKTAPKLPAGGGGSAMPGAGPAPSGGAKAKKSMSSRREELLKQLKAVEDAIARKKTKLT</sequence>
<feature type="compositionally biased region" description="Low complexity" evidence="5">
    <location>
        <begin position="1155"/>
        <end position="1178"/>
    </location>
</feature>
<feature type="compositionally biased region" description="Low complexity" evidence="5">
    <location>
        <begin position="1421"/>
        <end position="1430"/>
    </location>
</feature>
<feature type="compositionally biased region" description="Basic and acidic residues" evidence="5">
    <location>
        <begin position="1270"/>
        <end position="1300"/>
    </location>
</feature>
<feature type="compositionally biased region" description="Low complexity" evidence="5">
    <location>
        <begin position="966"/>
        <end position="999"/>
    </location>
</feature>
<feature type="compositionally biased region" description="Basic and acidic residues" evidence="5">
    <location>
        <begin position="1399"/>
        <end position="1414"/>
    </location>
</feature>
<accession>A0A433SPH8</accession>
<feature type="compositionally biased region" description="Low complexity" evidence="5">
    <location>
        <begin position="1124"/>
        <end position="1136"/>
    </location>
</feature>
<feature type="compositionally biased region" description="Polar residues" evidence="5">
    <location>
        <begin position="604"/>
        <end position="618"/>
    </location>
</feature>